<proteinExistence type="predicted"/>
<evidence type="ECO:0000256" key="1">
    <source>
        <dbReference type="SAM" id="MobiDB-lite"/>
    </source>
</evidence>
<dbReference type="EMBL" id="FRCS01000004">
    <property type="protein sequence ID" value="SHN29800.1"/>
    <property type="molecule type" value="Genomic_DNA"/>
</dbReference>
<reference evidence="2 3" key="1">
    <citation type="submission" date="2016-11" db="EMBL/GenBank/DDBJ databases">
        <authorList>
            <person name="Jaros S."/>
            <person name="Januszkiewicz K."/>
            <person name="Wedrychowicz H."/>
        </authorList>
    </citation>
    <scope>NUCLEOTIDE SEQUENCE [LARGE SCALE GENOMIC DNA]</scope>
    <source>
        <strain evidence="2 3">DSM 46144</strain>
    </source>
</reference>
<evidence type="ECO:0000313" key="2">
    <source>
        <dbReference type="EMBL" id="SHN29800.1"/>
    </source>
</evidence>
<feature type="compositionally biased region" description="Polar residues" evidence="1">
    <location>
        <begin position="172"/>
        <end position="187"/>
    </location>
</feature>
<dbReference type="Proteomes" id="UP000184440">
    <property type="component" value="Unassembled WGS sequence"/>
</dbReference>
<accession>A0A1M7QFK2</accession>
<gene>
    <name evidence="2" type="ORF">SAMN05443668_104613</name>
</gene>
<feature type="region of interest" description="Disordered" evidence="1">
    <location>
        <begin position="143"/>
        <end position="187"/>
    </location>
</feature>
<dbReference type="AlphaFoldDB" id="A0A1M7QFK2"/>
<protein>
    <submittedName>
        <fullName evidence="2">Uncharacterized protein</fullName>
    </submittedName>
</protein>
<sequence>MPVSSAIGQVERWRTRQPEKTVLAVVHNVTSAIRLTEILTVLDSDPRVQIVFTVTGSSAFGRGIDAYLERLGAHALSWAEAITSEFDLAIATSYGGDLAAIRAPLVTLPHGIGYNKLLEPSNHRTIEPSNHRIFRSSACRRPGWHRRARSSPMRWSSPPTNNSPAFGGTTRRLPTSRSSPVTRASTG</sequence>
<keyword evidence="3" id="KW-1185">Reference proteome</keyword>
<organism evidence="2 3">
    <name type="scientific">Cryptosporangium aurantiacum</name>
    <dbReference type="NCBI Taxonomy" id="134849"/>
    <lineage>
        <taxon>Bacteria</taxon>
        <taxon>Bacillati</taxon>
        <taxon>Actinomycetota</taxon>
        <taxon>Actinomycetes</taxon>
        <taxon>Cryptosporangiales</taxon>
        <taxon>Cryptosporangiaceae</taxon>
        <taxon>Cryptosporangium</taxon>
    </lineage>
</organism>
<dbReference type="STRING" id="134849.SAMN05443668_104613"/>
<evidence type="ECO:0000313" key="3">
    <source>
        <dbReference type="Proteomes" id="UP000184440"/>
    </source>
</evidence>
<feature type="compositionally biased region" description="Polar residues" evidence="1">
    <location>
        <begin position="153"/>
        <end position="164"/>
    </location>
</feature>
<name>A0A1M7QFK2_9ACTN</name>